<comment type="caution">
    <text evidence="1">The sequence shown here is derived from an EMBL/GenBank/DDBJ whole genome shotgun (WGS) entry which is preliminary data.</text>
</comment>
<evidence type="ECO:0000313" key="1">
    <source>
        <dbReference type="EMBL" id="KAK4429638.1"/>
    </source>
</evidence>
<organism evidence="1 2">
    <name type="scientific">Sesamum alatum</name>
    <dbReference type="NCBI Taxonomy" id="300844"/>
    <lineage>
        <taxon>Eukaryota</taxon>
        <taxon>Viridiplantae</taxon>
        <taxon>Streptophyta</taxon>
        <taxon>Embryophyta</taxon>
        <taxon>Tracheophyta</taxon>
        <taxon>Spermatophyta</taxon>
        <taxon>Magnoliopsida</taxon>
        <taxon>eudicotyledons</taxon>
        <taxon>Gunneridae</taxon>
        <taxon>Pentapetalae</taxon>
        <taxon>asterids</taxon>
        <taxon>lamiids</taxon>
        <taxon>Lamiales</taxon>
        <taxon>Pedaliaceae</taxon>
        <taxon>Sesamum</taxon>
    </lineage>
</organism>
<evidence type="ECO:0000313" key="2">
    <source>
        <dbReference type="Proteomes" id="UP001293254"/>
    </source>
</evidence>
<name>A0AAE1YGJ2_9LAMI</name>
<gene>
    <name evidence="1" type="ORF">Salat_1264400</name>
</gene>
<proteinExistence type="predicted"/>
<dbReference type="PANTHER" id="PTHR34194">
    <property type="entry name" value="F14J8.16 PROTEIN"/>
    <property type="match status" value="1"/>
</dbReference>
<dbReference type="PANTHER" id="PTHR34194:SF2">
    <property type="entry name" value="F14J8.16 PROTEIN"/>
    <property type="match status" value="1"/>
</dbReference>
<dbReference type="AlphaFoldDB" id="A0AAE1YGJ2"/>
<reference evidence="1" key="1">
    <citation type="submission" date="2020-06" db="EMBL/GenBank/DDBJ databases">
        <authorList>
            <person name="Li T."/>
            <person name="Hu X."/>
            <person name="Zhang T."/>
            <person name="Song X."/>
            <person name="Zhang H."/>
            <person name="Dai N."/>
            <person name="Sheng W."/>
            <person name="Hou X."/>
            <person name="Wei L."/>
        </authorList>
    </citation>
    <scope>NUCLEOTIDE SEQUENCE</scope>
    <source>
        <strain evidence="1">3651</strain>
        <tissue evidence="1">Leaf</tissue>
    </source>
</reference>
<protein>
    <submittedName>
        <fullName evidence="1">Uncharacterized protein</fullName>
    </submittedName>
</protein>
<reference evidence="1" key="2">
    <citation type="journal article" date="2024" name="Plant">
        <title>Genomic evolution and insights into agronomic trait innovations of Sesamum species.</title>
        <authorList>
            <person name="Miao H."/>
            <person name="Wang L."/>
            <person name="Qu L."/>
            <person name="Liu H."/>
            <person name="Sun Y."/>
            <person name="Le M."/>
            <person name="Wang Q."/>
            <person name="Wei S."/>
            <person name="Zheng Y."/>
            <person name="Lin W."/>
            <person name="Duan Y."/>
            <person name="Cao H."/>
            <person name="Xiong S."/>
            <person name="Wang X."/>
            <person name="Wei L."/>
            <person name="Li C."/>
            <person name="Ma Q."/>
            <person name="Ju M."/>
            <person name="Zhao R."/>
            <person name="Li G."/>
            <person name="Mu C."/>
            <person name="Tian Q."/>
            <person name="Mei H."/>
            <person name="Zhang T."/>
            <person name="Gao T."/>
            <person name="Zhang H."/>
        </authorList>
    </citation>
    <scope>NUCLEOTIDE SEQUENCE</scope>
    <source>
        <strain evidence="1">3651</strain>
    </source>
</reference>
<dbReference type="EMBL" id="JACGWO010000004">
    <property type="protein sequence ID" value="KAK4429638.1"/>
    <property type="molecule type" value="Genomic_DNA"/>
</dbReference>
<keyword evidence="2" id="KW-1185">Reference proteome</keyword>
<sequence length="166" mass="19279">MNNVIYVDDEDDCNGDSEIDPQYVHFLSRLKEHKKSYVLESENNGVPAFIKYEAETDLVDGVEHENRIKVRRSIKAKRKLKGKDVVEGKKEKVQSQKESIEVFKKEKLMEEDDVHDLGGPSACDEFKKQVLNILKKSYDKDEYNKFCEAVRVGSYFEYHPGQSKIL</sequence>
<accession>A0AAE1YGJ2</accession>
<dbReference type="Proteomes" id="UP001293254">
    <property type="component" value="Unassembled WGS sequence"/>
</dbReference>